<dbReference type="Proteomes" id="UP000015101">
    <property type="component" value="Unassembled WGS sequence"/>
</dbReference>
<dbReference type="InParanoid" id="T1G6B1"/>
<dbReference type="InterPro" id="IPR012337">
    <property type="entry name" value="RNaseH-like_sf"/>
</dbReference>
<evidence type="ECO:0000313" key="4">
    <source>
        <dbReference type="EnsemblMetazoa" id="HelroP86361"/>
    </source>
</evidence>
<dbReference type="KEGG" id="hro:HELRODRAFT_69078"/>
<dbReference type="RefSeq" id="XP_009027252.1">
    <property type="nucleotide sequence ID" value="XM_009029004.1"/>
</dbReference>
<evidence type="ECO:0000313" key="2">
    <source>
        <dbReference type="EMBL" id="ESN94467.1"/>
    </source>
</evidence>
<dbReference type="EMBL" id="AMQM01006714">
    <property type="status" value="NOT_ANNOTATED_CDS"/>
    <property type="molecule type" value="Genomic_DNA"/>
</dbReference>
<dbReference type="PROSITE" id="PS51257">
    <property type="entry name" value="PROKAR_LIPOPROTEIN"/>
    <property type="match status" value="1"/>
</dbReference>
<keyword evidence="5" id="KW-1185">Reference proteome</keyword>
<protein>
    <recommendedName>
        <fullName evidence="1">HAT C-terminal dimerisation domain-containing protein</fullName>
    </recommendedName>
</protein>
<feature type="domain" description="HAT C-terminal dimerisation" evidence="1">
    <location>
        <begin position="2"/>
        <end position="63"/>
    </location>
</feature>
<evidence type="ECO:0000313" key="5">
    <source>
        <dbReference type="Proteomes" id="UP000015101"/>
    </source>
</evidence>
<dbReference type="PANTHER" id="PTHR45749:SF37">
    <property type="entry name" value="OS05G0311600 PROTEIN"/>
    <property type="match status" value="1"/>
</dbReference>
<reference evidence="2 5" key="2">
    <citation type="journal article" date="2013" name="Nature">
        <title>Insights into bilaterian evolution from three spiralian genomes.</title>
        <authorList>
            <person name="Simakov O."/>
            <person name="Marletaz F."/>
            <person name="Cho S.J."/>
            <person name="Edsinger-Gonzales E."/>
            <person name="Havlak P."/>
            <person name="Hellsten U."/>
            <person name="Kuo D.H."/>
            <person name="Larsson T."/>
            <person name="Lv J."/>
            <person name="Arendt D."/>
            <person name="Savage R."/>
            <person name="Osoegawa K."/>
            <person name="de Jong P."/>
            <person name="Grimwood J."/>
            <person name="Chapman J.A."/>
            <person name="Shapiro H."/>
            <person name="Aerts A."/>
            <person name="Otillar R.P."/>
            <person name="Terry A.Y."/>
            <person name="Boore J.L."/>
            <person name="Grigoriev I.V."/>
            <person name="Lindberg D.R."/>
            <person name="Seaver E.C."/>
            <person name="Weisblat D.A."/>
            <person name="Putnam N.H."/>
            <person name="Rokhsar D.S."/>
        </authorList>
    </citation>
    <scope>NUCLEOTIDE SEQUENCE</scope>
</reference>
<dbReference type="OrthoDB" id="10059291at2759"/>
<dbReference type="AlphaFoldDB" id="T1G6B1"/>
<dbReference type="EnsemblMetazoa" id="HelroT69078">
    <property type="protein sequence ID" value="HelroP69078"/>
    <property type="gene ID" value="HelroG69078"/>
</dbReference>
<dbReference type="KEGG" id="hro:HELRODRAFT_86361"/>
<dbReference type="STRING" id="6412.T1G6B1"/>
<proteinExistence type="predicted"/>
<dbReference type="CTD" id="20216608"/>
<dbReference type="InterPro" id="IPR008906">
    <property type="entry name" value="HATC_C_dom"/>
</dbReference>
<dbReference type="RefSeq" id="XP_009026042.1">
    <property type="nucleotide sequence ID" value="XM_009027794.1"/>
</dbReference>
<dbReference type="EnsemblMetazoa" id="HelroT86361">
    <property type="protein sequence ID" value="HelroP86361"/>
    <property type="gene ID" value="HelroG86361"/>
</dbReference>
<dbReference type="PANTHER" id="PTHR45749">
    <property type="match status" value="1"/>
</dbReference>
<reference evidence="5" key="1">
    <citation type="submission" date="2012-12" db="EMBL/GenBank/DDBJ databases">
        <authorList>
            <person name="Hellsten U."/>
            <person name="Grimwood J."/>
            <person name="Chapman J.A."/>
            <person name="Shapiro H."/>
            <person name="Aerts A."/>
            <person name="Otillar R.P."/>
            <person name="Terry A.Y."/>
            <person name="Boore J.L."/>
            <person name="Simakov O."/>
            <person name="Marletaz F."/>
            <person name="Cho S.-J."/>
            <person name="Edsinger-Gonzales E."/>
            <person name="Havlak P."/>
            <person name="Kuo D.-H."/>
            <person name="Larsson T."/>
            <person name="Lv J."/>
            <person name="Arendt D."/>
            <person name="Savage R."/>
            <person name="Osoegawa K."/>
            <person name="de Jong P."/>
            <person name="Lindberg D.R."/>
            <person name="Seaver E.C."/>
            <person name="Weisblat D.A."/>
            <person name="Putnam N.H."/>
            <person name="Grigoriev I.V."/>
            <person name="Rokhsar D.S."/>
        </authorList>
    </citation>
    <scope>NUCLEOTIDE SEQUENCE</scope>
</reference>
<sequence length="90" mass="10432">MFLKPFKQAFHEFYRLCKIAVSLPVSTAACERSFSALRQIKTYIRNSMHDSRLSSVSILAIEKERTLSLHETEIIDVFATSHKNRKMTLL</sequence>
<dbReference type="GeneID" id="20216608"/>
<dbReference type="EMBL" id="KB097571">
    <property type="protein sequence ID" value="ESN94467.1"/>
    <property type="molecule type" value="Genomic_DNA"/>
</dbReference>
<reference evidence="4" key="3">
    <citation type="submission" date="2015-06" db="UniProtKB">
        <authorList>
            <consortium name="EnsemblMetazoa"/>
        </authorList>
    </citation>
    <scope>IDENTIFICATION</scope>
</reference>
<evidence type="ECO:0000313" key="3">
    <source>
        <dbReference type="EMBL" id="ESN95852.1"/>
    </source>
</evidence>
<accession>T1G6B1</accession>
<dbReference type="SUPFAM" id="SSF53098">
    <property type="entry name" value="Ribonuclease H-like"/>
    <property type="match status" value="1"/>
</dbReference>
<dbReference type="Pfam" id="PF05699">
    <property type="entry name" value="Dimer_Tnp_hAT"/>
    <property type="match status" value="1"/>
</dbReference>
<dbReference type="EMBL" id="AMQM01001628">
    <property type="status" value="NOT_ANNOTATED_CDS"/>
    <property type="molecule type" value="Genomic_DNA"/>
</dbReference>
<dbReference type="HOGENOM" id="CLU_006175_9_2_1"/>
<gene>
    <name evidence="4" type="primary">20216608</name>
    <name evidence="2" type="ORF">HELRODRAFT_69078</name>
    <name evidence="3" type="ORF">HELRODRAFT_86361</name>
</gene>
<name>T1G6B1_HELRO</name>
<evidence type="ECO:0000259" key="1">
    <source>
        <dbReference type="Pfam" id="PF05699"/>
    </source>
</evidence>
<dbReference type="OMA" id="PAYATVW"/>
<dbReference type="eggNOG" id="ENOG502T13E">
    <property type="taxonomic scope" value="Eukaryota"/>
</dbReference>
<dbReference type="CTD" id="20214291"/>
<dbReference type="GO" id="GO:0046983">
    <property type="term" value="F:protein dimerization activity"/>
    <property type="evidence" value="ECO:0007669"/>
    <property type="project" value="InterPro"/>
</dbReference>
<dbReference type="GeneID" id="20214291"/>
<dbReference type="EMBL" id="KB097502">
    <property type="protein sequence ID" value="ESN95852.1"/>
    <property type="molecule type" value="Genomic_DNA"/>
</dbReference>
<organism evidence="4 5">
    <name type="scientific">Helobdella robusta</name>
    <name type="common">Californian leech</name>
    <dbReference type="NCBI Taxonomy" id="6412"/>
    <lineage>
        <taxon>Eukaryota</taxon>
        <taxon>Metazoa</taxon>
        <taxon>Spiralia</taxon>
        <taxon>Lophotrochozoa</taxon>
        <taxon>Annelida</taxon>
        <taxon>Clitellata</taxon>
        <taxon>Hirudinea</taxon>
        <taxon>Rhynchobdellida</taxon>
        <taxon>Glossiphoniidae</taxon>
        <taxon>Helobdella</taxon>
    </lineage>
</organism>